<keyword evidence="5" id="KW-1185">Reference proteome</keyword>
<keyword evidence="2 4" id="KW-0548">Nucleotidyltransferase</keyword>
<dbReference type="RefSeq" id="WP_073582148.1">
    <property type="nucleotide sequence ID" value="NZ_AP024897.1"/>
</dbReference>
<name>A0A1M7YV11_9VIBR</name>
<dbReference type="NCBIfam" id="NF009905">
    <property type="entry name" value="PRK13368.1"/>
    <property type="match status" value="1"/>
</dbReference>
<dbReference type="InterPro" id="IPR004528">
    <property type="entry name" value="KdsB"/>
</dbReference>
<dbReference type="NCBIfam" id="NF003952">
    <property type="entry name" value="PRK05450.1-5"/>
    <property type="match status" value="1"/>
</dbReference>
<evidence type="ECO:0000313" key="5">
    <source>
        <dbReference type="Proteomes" id="UP000184600"/>
    </source>
</evidence>
<dbReference type="SUPFAM" id="SSF53448">
    <property type="entry name" value="Nucleotide-diphospho-sugar transferases"/>
    <property type="match status" value="1"/>
</dbReference>
<dbReference type="GO" id="GO:0009103">
    <property type="term" value="P:lipopolysaccharide biosynthetic process"/>
    <property type="evidence" value="ECO:0007669"/>
    <property type="project" value="UniProtKB-KW"/>
</dbReference>
<proteinExistence type="predicted"/>
<dbReference type="OrthoDB" id="9815559at2"/>
<evidence type="ECO:0000313" key="4">
    <source>
        <dbReference type="EMBL" id="SHO56306.1"/>
    </source>
</evidence>
<dbReference type="InterPro" id="IPR003329">
    <property type="entry name" value="Cytidylyl_trans"/>
</dbReference>
<dbReference type="GO" id="GO:0005829">
    <property type="term" value="C:cytosol"/>
    <property type="evidence" value="ECO:0007669"/>
    <property type="project" value="TreeGrafter"/>
</dbReference>
<dbReference type="PANTHER" id="PTHR42866:SF2">
    <property type="entry name" value="3-DEOXY-MANNO-OCTULOSONATE CYTIDYLYLTRANSFERASE, MITOCHONDRIAL"/>
    <property type="match status" value="1"/>
</dbReference>
<sequence length="249" mass="27668">MNSTQSFAVVIPARFKSSRFPGKPLVDICGKPMIQHVWERCCKAVGPELVYVATDDEGIQDVVESFGGQVVMTSSECLTGTDRLAEANQALDKDFIVNVQGDEPLINPDDIKKVISVFQKTGNVTNAMCAITSEEEFRSFTVPKVTFSTSGKLLYMSRSGIPLTKYGEYSFGYKQVCIYAFSKKQLAFFYSNAAKTKHEEVEDIEILRFLESDFQVDMVEVEAGSLAVDVPDDVQAVIDRMNSESQFRG</sequence>
<evidence type="ECO:0000256" key="1">
    <source>
        <dbReference type="ARBA" id="ARBA00022679"/>
    </source>
</evidence>
<dbReference type="STRING" id="1117707.VQ7734_02075"/>
<reference evidence="5" key="1">
    <citation type="submission" date="2016-12" db="EMBL/GenBank/DDBJ databases">
        <authorList>
            <person name="Rodrigo-Torres L."/>
            <person name="Arahal R.D."/>
            <person name="Lucena T."/>
        </authorList>
    </citation>
    <scope>NUCLEOTIDE SEQUENCE [LARGE SCALE GENOMIC DNA]</scope>
</reference>
<dbReference type="AlphaFoldDB" id="A0A1M7YV11"/>
<gene>
    <name evidence="4" type="primary">kpsU</name>
    <name evidence="4" type="ORF">VQ7734_02075</name>
</gene>
<organism evidence="4 5">
    <name type="scientific">Vibrio quintilis</name>
    <dbReference type="NCBI Taxonomy" id="1117707"/>
    <lineage>
        <taxon>Bacteria</taxon>
        <taxon>Pseudomonadati</taxon>
        <taxon>Pseudomonadota</taxon>
        <taxon>Gammaproteobacteria</taxon>
        <taxon>Vibrionales</taxon>
        <taxon>Vibrionaceae</taxon>
        <taxon>Vibrio</taxon>
    </lineage>
</organism>
<dbReference type="NCBIfam" id="TIGR00466">
    <property type="entry name" value="kdsB"/>
    <property type="match status" value="1"/>
</dbReference>
<dbReference type="GO" id="GO:0008690">
    <property type="term" value="F:3-deoxy-manno-octulosonate cytidylyltransferase activity"/>
    <property type="evidence" value="ECO:0007669"/>
    <property type="project" value="UniProtKB-EC"/>
</dbReference>
<dbReference type="EMBL" id="FRFG01000023">
    <property type="protein sequence ID" value="SHO56306.1"/>
    <property type="molecule type" value="Genomic_DNA"/>
</dbReference>
<dbReference type="Pfam" id="PF02348">
    <property type="entry name" value="CTP_transf_3"/>
    <property type="match status" value="1"/>
</dbReference>
<keyword evidence="1 4" id="KW-0808">Transferase</keyword>
<dbReference type="CDD" id="cd02517">
    <property type="entry name" value="CMP-KDO-Synthetase"/>
    <property type="match status" value="1"/>
</dbReference>
<dbReference type="Gene3D" id="3.90.550.10">
    <property type="entry name" value="Spore Coat Polysaccharide Biosynthesis Protein SpsA, Chain A"/>
    <property type="match status" value="1"/>
</dbReference>
<evidence type="ECO:0000256" key="2">
    <source>
        <dbReference type="ARBA" id="ARBA00022695"/>
    </source>
</evidence>
<dbReference type="PANTHER" id="PTHR42866">
    <property type="entry name" value="3-DEOXY-MANNO-OCTULOSONATE CYTIDYLYLTRANSFERASE"/>
    <property type="match status" value="1"/>
</dbReference>
<protein>
    <submittedName>
        <fullName evidence="4">3-deoxy-manno-octulosonate cytidylyltransferase</fullName>
        <ecNumber evidence="4">2.7.7.38</ecNumber>
    </submittedName>
</protein>
<dbReference type="Proteomes" id="UP000184600">
    <property type="component" value="Unassembled WGS sequence"/>
</dbReference>
<dbReference type="InterPro" id="IPR029044">
    <property type="entry name" value="Nucleotide-diphossugar_trans"/>
</dbReference>
<accession>A0A1M7YV11</accession>
<keyword evidence="3" id="KW-0448">Lipopolysaccharide biosynthesis</keyword>
<dbReference type="EC" id="2.7.7.38" evidence="4"/>
<evidence type="ECO:0000256" key="3">
    <source>
        <dbReference type="ARBA" id="ARBA00022985"/>
    </source>
</evidence>